<reference evidence="2" key="2">
    <citation type="submission" date="2020-05" db="UniProtKB">
        <authorList>
            <consortium name="EnsemblMetazoa"/>
        </authorList>
    </citation>
    <scope>IDENTIFICATION</scope>
    <source>
        <strain evidence="2">ACHKN1017</strain>
    </source>
</reference>
<organism evidence="2 3">
    <name type="scientific">Anopheles christyi</name>
    <dbReference type="NCBI Taxonomy" id="43041"/>
    <lineage>
        <taxon>Eukaryota</taxon>
        <taxon>Metazoa</taxon>
        <taxon>Ecdysozoa</taxon>
        <taxon>Arthropoda</taxon>
        <taxon>Hexapoda</taxon>
        <taxon>Insecta</taxon>
        <taxon>Pterygota</taxon>
        <taxon>Neoptera</taxon>
        <taxon>Endopterygota</taxon>
        <taxon>Diptera</taxon>
        <taxon>Nematocera</taxon>
        <taxon>Culicoidea</taxon>
        <taxon>Culicidae</taxon>
        <taxon>Anophelinae</taxon>
        <taxon>Anopheles</taxon>
    </lineage>
</organism>
<feature type="transmembrane region" description="Helical" evidence="1">
    <location>
        <begin position="54"/>
        <end position="72"/>
    </location>
</feature>
<name>A0A182KHW3_9DIPT</name>
<evidence type="ECO:0000256" key="1">
    <source>
        <dbReference type="SAM" id="Phobius"/>
    </source>
</evidence>
<reference evidence="3" key="1">
    <citation type="submission" date="2013-03" db="EMBL/GenBank/DDBJ databases">
        <title>The Genome Sequence of Anopheles christyi ACHKN1017.</title>
        <authorList>
            <consortium name="The Broad Institute Genomics Platform"/>
            <person name="Neafsey D.E."/>
            <person name="Besansky N."/>
            <person name="Walker B."/>
            <person name="Young S.K."/>
            <person name="Zeng Q."/>
            <person name="Gargeya S."/>
            <person name="Fitzgerald M."/>
            <person name="Haas B."/>
            <person name="Abouelleil A."/>
            <person name="Allen A.W."/>
            <person name="Alvarado L."/>
            <person name="Arachchi H.M."/>
            <person name="Berlin A.M."/>
            <person name="Chapman S.B."/>
            <person name="Gainer-Dewar J."/>
            <person name="Goldberg J."/>
            <person name="Griggs A."/>
            <person name="Gujja S."/>
            <person name="Hansen M."/>
            <person name="Howarth C."/>
            <person name="Imamovic A."/>
            <person name="Ireland A."/>
            <person name="Larimer J."/>
            <person name="McCowan C."/>
            <person name="Murphy C."/>
            <person name="Pearson M."/>
            <person name="Poon T.W."/>
            <person name="Priest M."/>
            <person name="Roberts A."/>
            <person name="Saif S."/>
            <person name="Shea T."/>
            <person name="Sisk P."/>
            <person name="Sykes S."/>
            <person name="Wortman J."/>
            <person name="Nusbaum C."/>
            <person name="Birren B."/>
        </authorList>
    </citation>
    <scope>NUCLEOTIDE SEQUENCE [LARGE SCALE GENOMIC DNA]</scope>
    <source>
        <strain evidence="3">ACHKN1017</strain>
    </source>
</reference>
<keyword evidence="1" id="KW-0812">Transmembrane</keyword>
<evidence type="ECO:0000313" key="3">
    <source>
        <dbReference type="Proteomes" id="UP000075881"/>
    </source>
</evidence>
<keyword evidence="1" id="KW-1133">Transmembrane helix</keyword>
<dbReference type="VEuPathDB" id="VectorBase:ACHR014069"/>
<proteinExistence type="predicted"/>
<dbReference type="Proteomes" id="UP000075881">
    <property type="component" value="Unassembled WGS sequence"/>
</dbReference>
<protein>
    <submittedName>
        <fullName evidence="2">Uncharacterized protein</fullName>
    </submittedName>
</protein>
<dbReference type="AlphaFoldDB" id="A0A182KHW3"/>
<evidence type="ECO:0000313" key="2">
    <source>
        <dbReference type="EnsemblMetazoa" id="ACHR014069-PA"/>
    </source>
</evidence>
<keyword evidence="1" id="KW-0472">Membrane</keyword>
<keyword evidence="3" id="KW-1185">Reference proteome</keyword>
<dbReference type="EnsemblMetazoa" id="ACHR014069-RA">
    <property type="protein sequence ID" value="ACHR014069-PA"/>
    <property type="gene ID" value="ACHR014069"/>
</dbReference>
<accession>A0A182KHW3</accession>
<sequence length="73" mass="8595">MQANLGLTQPTAFENRRKSFTSQAKIVRRCRWLLQSFFYWRNIFHSLGVMGKEIFYLLSLFLLTSSFLSLLGD</sequence>